<evidence type="ECO:0000313" key="3">
    <source>
        <dbReference type="Proteomes" id="UP000727490"/>
    </source>
</evidence>
<feature type="signal peptide" evidence="1">
    <location>
        <begin position="1"/>
        <end position="22"/>
    </location>
</feature>
<proteinExistence type="predicted"/>
<sequence length="133" mass="14539">MKKSLLLFTLIFAVLSSFEVMAQRLNLPAGGNADLPTQVLNILNKTDGLGLNADQESKLKSNNKSFTDDVFKVLNSSLGEDAKKSQFLDLKKTRQNFLLSLLGKQLLGNYNKGVGNMLKPLQKQLGPAALAFL</sequence>
<dbReference type="EMBL" id="RPHB01000004">
    <property type="protein sequence ID" value="MBW3468271.1"/>
    <property type="molecule type" value="Genomic_DNA"/>
</dbReference>
<dbReference type="AlphaFoldDB" id="A0A951IYM6"/>
<evidence type="ECO:0000313" key="2">
    <source>
        <dbReference type="EMBL" id="MBW3468271.1"/>
    </source>
</evidence>
<evidence type="ECO:0000256" key="1">
    <source>
        <dbReference type="SAM" id="SignalP"/>
    </source>
</evidence>
<feature type="chain" id="PRO_5037946425" description="DUF4197 domain-containing protein" evidence="1">
    <location>
        <begin position="23"/>
        <end position="133"/>
    </location>
</feature>
<organism evidence="2 3">
    <name type="scientific">Arthrospiribacter ruber</name>
    <dbReference type="NCBI Taxonomy" id="2487934"/>
    <lineage>
        <taxon>Bacteria</taxon>
        <taxon>Pseudomonadati</taxon>
        <taxon>Bacteroidota</taxon>
        <taxon>Cytophagia</taxon>
        <taxon>Cytophagales</taxon>
        <taxon>Cyclobacteriaceae</taxon>
        <taxon>Arthrospiribacter</taxon>
    </lineage>
</organism>
<evidence type="ECO:0008006" key="4">
    <source>
        <dbReference type="Google" id="ProtNLM"/>
    </source>
</evidence>
<dbReference type="RefSeq" id="WP_219289289.1">
    <property type="nucleotide sequence ID" value="NZ_RPHB01000004.1"/>
</dbReference>
<gene>
    <name evidence="2" type="ORF">EGN73_10685</name>
</gene>
<keyword evidence="3" id="KW-1185">Reference proteome</keyword>
<keyword evidence="1" id="KW-0732">Signal</keyword>
<reference evidence="2 3" key="1">
    <citation type="journal article" date="2020" name="Syst. Appl. Microbiol.">
        <title>Arthrospiribacter ruber gen. nov., sp. nov., a novel bacterium isolated from Arthrospira cultures.</title>
        <authorList>
            <person name="Waleron M."/>
            <person name="Misztak A."/>
            <person name="Waleron M.M."/>
            <person name="Furmaniak M."/>
            <person name="Mrozik A."/>
            <person name="Waleron K."/>
        </authorList>
    </citation>
    <scope>NUCLEOTIDE SEQUENCE [LARGE SCALE GENOMIC DNA]</scope>
    <source>
        <strain evidence="2 3">DPMB0001</strain>
    </source>
</reference>
<comment type="caution">
    <text evidence="2">The sequence shown here is derived from an EMBL/GenBank/DDBJ whole genome shotgun (WGS) entry which is preliminary data.</text>
</comment>
<protein>
    <recommendedName>
        <fullName evidence="4">DUF4197 domain-containing protein</fullName>
    </recommendedName>
</protein>
<dbReference type="Proteomes" id="UP000727490">
    <property type="component" value="Unassembled WGS sequence"/>
</dbReference>
<name>A0A951IYM6_9BACT</name>
<accession>A0A951IYM6</accession>